<protein>
    <submittedName>
        <fullName evidence="2">Uncharacterized protein</fullName>
    </submittedName>
</protein>
<keyword evidence="3" id="KW-1185">Reference proteome</keyword>
<organism evidence="2 3">
    <name type="scientific">Pseudomonas phage SL2</name>
    <dbReference type="NCBI Taxonomy" id="2041345"/>
    <lineage>
        <taxon>Viruses</taxon>
        <taxon>Duplodnaviria</taxon>
        <taxon>Heunggongvirae</taxon>
        <taxon>Uroviricota</taxon>
        <taxon>Caudoviricetes</taxon>
        <taxon>Chimalliviridae</taxon>
        <taxon>Phikzvirus</taxon>
        <taxon>Phikzvirus SL2</taxon>
    </lineage>
</organism>
<feature type="transmembrane region" description="Helical" evidence="1">
    <location>
        <begin position="27"/>
        <end position="45"/>
    </location>
</feature>
<evidence type="ECO:0000313" key="3">
    <source>
        <dbReference type="Proteomes" id="UP000242032"/>
    </source>
</evidence>
<keyword evidence="1" id="KW-0472">Membrane</keyword>
<keyword evidence="1" id="KW-0812">Transmembrane</keyword>
<sequence>MNDIKNTLLVRLKRKQKAKRIDKLQRLGLWFILLLCVSNLFVQLIKGIF</sequence>
<proteinExistence type="predicted"/>
<accession>A0A2D1GQJ7</accession>
<reference evidence="2 3" key="1">
    <citation type="journal article" date="2017" name="Viruses">
        <title>Differential Effect of Newly Isolated Phages Belonging to PB1-Like, phiKZ-Like and LUZ24-Like Viruses against Multi-Drug Resistant Pseudomonas aeruginosa under Varying Growth Conditions.</title>
        <authorList>
            <person name="Latz S."/>
            <person name="Kruttgen A."/>
            <person name="Hafner H."/>
            <person name="Buhl E.M."/>
            <person name="Ritter K."/>
            <person name="Horz H.P."/>
        </authorList>
    </citation>
    <scope>NUCLEOTIDE SEQUENCE [LARGE SCALE GENOMIC DNA]</scope>
</reference>
<evidence type="ECO:0000256" key="1">
    <source>
        <dbReference type="SAM" id="Phobius"/>
    </source>
</evidence>
<gene>
    <name evidence="2" type="ORF">SL2_028</name>
</gene>
<name>A0A2D1GQJ7_9CAUD</name>
<keyword evidence="1" id="KW-1133">Transmembrane helix</keyword>
<dbReference type="EMBL" id="MF805716">
    <property type="protein sequence ID" value="ATN94605.1"/>
    <property type="molecule type" value="Genomic_DNA"/>
</dbReference>
<evidence type="ECO:0000313" key="2">
    <source>
        <dbReference type="EMBL" id="ATN94605.1"/>
    </source>
</evidence>
<dbReference type="Proteomes" id="UP000242032">
    <property type="component" value="Segment"/>
</dbReference>